<feature type="region of interest" description="Disordered" evidence="1">
    <location>
        <begin position="1"/>
        <end position="22"/>
    </location>
</feature>
<dbReference type="EMBL" id="NMUH01000509">
    <property type="protein sequence ID" value="MQL80478.1"/>
    <property type="molecule type" value="Genomic_DNA"/>
</dbReference>
<evidence type="ECO:0000256" key="1">
    <source>
        <dbReference type="SAM" id="MobiDB-lite"/>
    </source>
</evidence>
<organism evidence="2 3">
    <name type="scientific">Colocasia esculenta</name>
    <name type="common">Wild taro</name>
    <name type="synonym">Arum esculentum</name>
    <dbReference type="NCBI Taxonomy" id="4460"/>
    <lineage>
        <taxon>Eukaryota</taxon>
        <taxon>Viridiplantae</taxon>
        <taxon>Streptophyta</taxon>
        <taxon>Embryophyta</taxon>
        <taxon>Tracheophyta</taxon>
        <taxon>Spermatophyta</taxon>
        <taxon>Magnoliopsida</taxon>
        <taxon>Liliopsida</taxon>
        <taxon>Araceae</taxon>
        <taxon>Aroideae</taxon>
        <taxon>Colocasieae</taxon>
        <taxon>Colocasia</taxon>
    </lineage>
</organism>
<reference evidence="2" key="1">
    <citation type="submission" date="2017-07" db="EMBL/GenBank/DDBJ databases">
        <title>Taro Niue Genome Assembly and Annotation.</title>
        <authorList>
            <person name="Atibalentja N."/>
            <person name="Keating K."/>
            <person name="Fields C.J."/>
        </authorList>
    </citation>
    <scope>NUCLEOTIDE SEQUENCE</scope>
    <source>
        <strain evidence="2">Niue_2</strain>
        <tissue evidence="2">Leaf</tissue>
    </source>
</reference>
<protein>
    <submittedName>
        <fullName evidence="2">Uncharacterized protein</fullName>
    </submittedName>
</protein>
<feature type="compositionally biased region" description="Basic and acidic residues" evidence="1">
    <location>
        <begin position="1"/>
        <end position="16"/>
    </location>
</feature>
<proteinExistence type="predicted"/>
<sequence>MWRTHGEVLRSKKDDSKEEGDEGPLAFCLARHFGFCLGASILTPKYFLTKCAQRSDGLALLIGIERLSWIGGLLTSVKVSTNNEGGSLLPHLVLESRTIRVQGRQEIF</sequence>
<accession>A0A843UA55</accession>
<gene>
    <name evidence="2" type="ORF">Taro_012927</name>
</gene>
<dbReference type="Proteomes" id="UP000652761">
    <property type="component" value="Unassembled WGS sequence"/>
</dbReference>
<evidence type="ECO:0000313" key="2">
    <source>
        <dbReference type="EMBL" id="MQL80478.1"/>
    </source>
</evidence>
<name>A0A843UA55_COLES</name>
<evidence type="ECO:0000313" key="3">
    <source>
        <dbReference type="Proteomes" id="UP000652761"/>
    </source>
</evidence>
<dbReference type="AlphaFoldDB" id="A0A843UA55"/>
<comment type="caution">
    <text evidence="2">The sequence shown here is derived from an EMBL/GenBank/DDBJ whole genome shotgun (WGS) entry which is preliminary data.</text>
</comment>
<keyword evidence="3" id="KW-1185">Reference proteome</keyword>